<feature type="non-terminal residue" evidence="8">
    <location>
        <position position="169"/>
    </location>
</feature>
<dbReference type="AlphaFoldDB" id="A0A392QV83"/>
<feature type="region of interest" description="Disordered" evidence="6">
    <location>
        <begin position="54"/>
        <end position="87"/>
    </location>
</feature>
<feature type="domain" description="CCHC-type" evidence="7">
    <location>
        <begin position="111"/>
        <end position="127"/>
    </location>
</feature>
<name>A0A392QV83_9FABA</name>
<keyword evidence="4" id="KW-0862">Zinc</keyword>
<proteinExistence type="predicted"/>
<reference evidence="8 9" key="1">
    <citation type="journal article" date="2018" name="Front. Plant Sci.">
        <title>Red Clover (Trifolium pratense) and Zigzag Clover (T. medium) - A Picture of Genomic Similarities and Differences.</title>
        <authorList>
            <person name="Dluhosova J."/>
            <person name="Istvanek J."/>
            <person name="Nedelnik J."/>
            <person name="Repkova J."/>
        </authorList>
    </citation>
    <scope>NUCLEOTIDE SEQUENCE [LARGE SCALE GENOMIC DNA]</scope>
    <source>
        <strain evidence="9">cv. 10/8</strain>
        <tissue evidence="8">Leaf</tissue>
    </source>
</reference>
<dbReference type="SUPFAM" id="SSF57756">
    <property type="entry name" value="Retrovirus zinc finger-like domains"/>
    <property type="match status" value="1"/>
</dbReference>
<evidence type="ECO:0000256" key="2">
    <source>
        <dbReference type="ARBA" id="ARBA00022737"/>
    </source>
</evidence>
<evidence type="ECO:0000256" key="3">
    <source>
        <dbReference type="ARBA" id="ARBA00022771"/>
    </source>
</evidence>
<dbReference type="InterPro" id="IPR001878">
    <property type="entry name" value="Znf_CCHC"/>
</dbReference>
<keyword evidence="9" id="KW-1185">Reference proteome</keyword>
<keyword evidence="3 5" id="KW-0863">Zinc-finger</keyword>
<dbReference type="PROSITE" id="PS50158">
    <property type="entry name" value="ZF_CCHC"/>
    <property type="match status" value="2"/>
</dbReference>
<dbReference type="Pfam" id="PF00098">
    <property type="entry name" value="zf-CCHC"/>
    <property type="match status" value="2"/>
</dbReference>
<dbReference type="PANTHER" id="PTHR47103:SF8">
    <property type="entry name" value="DNA-BINDING PROTEIN"/>
    <property type="match status" value="1"/>
</dbReference>
<keyword evidence="1" id="KW-0479">Metal-binding</keyword>
<evidence type="ECO:0000256" key="6">
    <source>
        <dbReference type="SAM" id="MobiDB-lite"/>
    </source>
</evidence>
<dbReference type="SMART" id="SM00343">
    <property type="entry name" value="ZnF_C2HC"/>
    <property type="match status" value="3"/>
</dbReference>
<dbReference type="GO" id="GO:0003676">
    <property type="term" value="F:nucleic acid binding"/>
    <property type="evidence" value="ECO:0007669"/>
    <property type="project" value="InterPro"/>
</dbReference>
<evidence type="ECO:0000259" key="7">
    <source>
        <dbReference type="PROSITE" id="PS50158"/>
    </source>
</evidence>
<dbReference type="GO" id="GO:0008270">
    <property type="term" value="F:zinc ion binding"/>
    <property type="evidence" value="ECO:0007669"/>
    <property type="project" value="UniProtKB-KW"/>
</dbReference>
<dbReference type="PANTHER" id="PTHR47103">
    <property type="entry name" value="DNA-BINDING PROTEIN"/>
    <property type="match status" value="1"/>
</dbReference>
<dbReference type="InterPro" id="IPR036875">
    <property type="entry name" value="Znf_CCHC_sf"/>
</dbReference>
<keyword evidence="2" id="KW-0677">Repeat</keyword>
<evidence type="ECO:0000313" key="9">
    <source>
        <dbReference type="Proteomes" id="UP000265520"/>
    </source>
</evidence>
<evidence type="ECO:0000256" key="1">
    <source>
        <dbReference type="ARBA" id="ARBA00022723"/>
    </source>
</evidence>
<evidence type="ECO:0000313" key="8">
    <source>
        <dbReference type="EMBL" id="MCI27927.1"/>
    </source>
</evidence>
<feature type="compositionally biased region" description="Basic and acidic residues" evidence="6">
    <location>
        <begin position="55"/>
        <end position="78"/>
    </location>
</feature>
<feature type="domain" description="CCHC-type" evidence="7">
    <location>
        <begin position="92"/>
        <end position="107"/>
    </location>
</feature>
<organism evidence="8 9">
    <name type="scientific">Trifolium medium</name>
    <dbReference type="NCBI Taxonomy" id="97028"/>
    <lineage>
        <taxon>Eukaryota</taxon>
        <taxon>Viridiplantae</taxon>
        <taxon>Streptophyta</taxon>
        <taxon>Embryophyta</taxon>
        <taxon>Tracheophyta</taxon>
        <taxon>Spermatophyta</taxon>
        <taxon>Magnoliopsida</taxon>
        <taxon>eudicotyledons</taxon>
        <taxon>Gunneridae</taxon>
        <taxon>Pentapetalae</taxon>
        <taxon>rosids</taxon>
        <taxon>fabids</taxon>
        <taxon>Fabales</taxon>
        <taxon>Fabaceae</taxon>
        <taxon>Papilionoideae</taxon>
        <taxon>50 kb inversion clade</taxon>
        <taxon>NPAAA clade</taxon>
        <taxon>Hologalegina</taxon>
        <taxon>IRL clade</taxon>
        <taxon>Trifolieae</taxon>
        <taxon>Trifolium</taxon>
    </lineage>
</organism>
<evidence type="ECO:0000256" key="5">
    <source>
        <dbReference type="PROSITE-ProRule" id="PRU00047"/>
    </source>
</evidence>
<comment type="caution">
    <text evidence="8">The sequence shown here is derived from an EMBL/GenBank/DDBJ whole genome shotgun (WGS) entry which is preliminary data.</text>
</comment>
<sequence length="169" mass="18514">MEAEEDKCVKFENGLRPEIKQLIGFSEIRDFPTLVNKSRICDKDNRAKANYYKAVNEKRGKDMGRGRPYDKRGKKPDEGGSSGGKGGGVKTCFTCGLPGHHFFDCPKKNERCVKCGDPGHKTDQCKKGVVCFNCKEAGHKSNVCKKPIVAGGKVFALDGGDAEADNLIR</sequence>
<dbReference type="Gene3D" id="4.10.60.10">
    <property type="entry name" value="Zinc finger, CCHC-type"/>
    <property type="match status" value="1"/>
</dbReference>
<evidence type="ECO:0000256" key="4">
    <source>
        <dbReference type="ARBA" id="ARBA00022833"/>
    </source>
</evidence>
<dbReference type="EMBL" id="LXQA010162385">
    <property type="protein sequence ID" value="MCI27927.1"/>
    <property type="molecule type" value="Genomic_DNA"/>
</dbReference>
<dbReference type="Proteomes" id="UP000265520">
    <property type="component" value="Unassembled WGS sequence"/>
</dbReference>
<protein>
    <submittedName>
        <fullName evidence="8">Cellular nucleic acid-binding protein</fullName>
    </submittedName>
</protein>
<accession>A0A392QV83</accession>